<dbReference type="Proteomes" id="UP000033007">
    <property type="component" value="Segment"/>
</dbReference>
<sequence length="90" mass="9933">MARVFDRDRPAHVGLPPLVIAKQRSERLPDPIDRAKFMDAFVKGRVAAARDDRRLYIWYRAALEADDSVSVSGYIEGAASVNGQMGTVTA</sequence>
<evidence type="ECO:0000313" key="2">
    <source>
        <dbReference type="Proteomes" id="UP000033007"/>
    </source>
</evidence>
<reference evidence="1 2" key="1">
    <citation type="submission" date="2015-03" db="EMBL/GenBank/DDBJ databases">
        <authorList>
            <person name="Djamen P.Y."/>
            <person name="Nguyen L."/>
            <person name="Gibbs Z.A."/>
            <person name="Donegan-Quick R."/>
            <person name="Visi D.K."/>
            <person name="Allen M.S."/>
            <person name="Hughes L.E."/>
            <person name="Bradley K.W."/>
            <person name="Asai D.J."/>
            <person name="Bowman C.A."/>
            <person name="Russell D.A."/>
            <person name="Pope W.H."/>
            <person name="Jacobs-Sera D."/>
            <person name="Hendrix R.W."/>
            <person name="Hatfull G.F."/>
        </authorList>
    </citation>
    <scope>NUCLEOTIDE SEQUENCE [LARGE SCALE GENOMIC DNA]</scope>
</reference>
<evidence type="ECO:0000313" key="1">
    <source>
        <dbReference type="EMBL" id="AKA61700.1"/>
    </source>
</evidence>
<name>A0A0E3M129_9CAUD</name>
<proteinExistence type="predicted"/>
<accession>A0A0E3M129</accession>
<dbReference type="KEGG" id="vg:26641661"/>
<dbReference type="OrthoDB" id="34189at10239"/>
<organism evidence="1 2">
    <name type="scientific">Streptomyces phage YDN12</name>
    <dbReference type="NCBI Taxonomy" id="1636183"/>
    <lineage>
        <taxon>Viruses</taxon>
        <taxon>Duplodnaviria</taxon>
        <taxon>Heunggongvirae</taxon>
        <taxon>Uroviricota</taxon>
        <taxon>Caudoviricetes</taxon>
        <taxon>Woodruffvirus</taxon>
        <taxon>Woodruffvirus YDN12</taxon>
    </lineage>
</organism>
<gene>
    <name evidence="1" type="ORF">SEA_YDN12_33</name>
</gene>
<dbReference type="RefSeq" id="YP_009215335.1">
    <property type="nucleotide sequence ID" value="NC_028974.1"/>
</dbReference>
<keyword evidence="2" id="KW-1185">Reference proteome</keyword>
<protein>
    <submittedName>
        <fullName evidence="1">Uncharacterized protein</fullName>
    </submittedName>
</protein>
<dbReference type="GeneID" id="26641661"/>
<dbReference type="EMBL" id="KP876465">
    <property type="protein sequence ID" value="AKA61700.1"/>
    <property type="molecule type" value="Genomic_DNA"/>
</dbReference>